<sequence length="151" mass="17611">MSWNYVAGFFDGEGSICHNGKGFRIYIAQTNEDVLKDITDFCGFGKVAKVTKRKKHWKDSWIYYIARQEDVYSFIKGVNKFLVVKKGIAQKTIKALDEYFAKKENRKKVLERKISIAEEMRLKGASYRKIGKKVGLDWGYTRRILLKRGIK</sequence>
<evidence type="ECO:0000313" key="3">
    <source>
        <dbReference type="EMBL" id="OGM91265.1"/>
    </source>
</evidence>
<dbReference type="InterPro" id="IPR027434">
    <property type="entry name" value="Homing_endonucl"/>
</dbReference>
<dbReference type="Proteomes" id="UP000177029">
    <property type="component" value="Unassembled WGS sequence"/>
</dbReference>
<comment type="caution">
    <text evidence="3">The sequence shown here is derived from an EMBL/GenBank/DDBJ whole genome shotgun (WGS) entry which is preliminary data.</text>
</comment>
<protein>
    <recommendedName>
        <fullName evidence="2">Homing endonuclease LAGLIDADG domain-containing protein</fullName>
    </recommendedName>
</protein>
<evidence type="ECO:0000256" key="1">
    <source>
        <dbReference type="SAM" id="Coils"/>
    </source>
</evidence>
<dbReference type="SUPFAM" id="SSF55608">
    <property type="entry name" value="Homing endonucleases"/>
    <property type="match status" value="1"/>
</dbReference>
<dbReference type="GO" id="GO:0004519">
    <property type="term" value="F:endonuclease activity"/>
    <property type="evidence" value="ECO:0007669"/>
    <property type="project" value="InterPro"/>
</dbReference>
<dbReference type="Gene3D" id="3.10.28.10">
    <property type="entry name" value="Homing endonucleases"/>
    <property type="match status" value="1"/>
</dbReference>
<organism evidence="3 4">
    <name type="scientific">Candidatus Wolfebacteria bacterium RIFCSPHIGHO2_01_FULL_48_22</name>
    <dbReference type="NCBI Taxonomy" id="1802555"/>
    <lineage>
        <taxon>Bacteria</taxon>
        <taxon>Candidatus Wolfeibacteriota</taxon>
    </lineage>
</organism>
<gene>
    <name evidence="3" type="ORF">A2755_02605</name>
</gene>
<dbReference type="InterPro" id="IPR004860">
    <property type="entry name" value="LAGLIDADG_dom"/>
</dbReference>
<accession>A0A1F8DTU5</accession>
<reference evidence="3 4" key="1">
    <citation type="journal article" date="2016" name="Nat. Commun.">
        <title>Thousands of microbial genomes shed light on interconnected biogeochemical processes in an aquifer system.</title>
        <authorList>
            <person name="Anantharaman K."/>
            <person name="Brown C.T."/>
            <person name="Hug L.A."/>
            <person name="Sharon I."/>
            <person name="Castelle C.J."/>
            <person name="Probst A.J."/>
            <person name="Thomas B.C."/>
            <person name="Singh A."/>
            <person name="Wilkins M.J."/>
            <person name="Karaoz U."/>
            <person name="Brodie E.L."/>
            <person name="Williams K.H."/>
            <person name="Hubbard S.S."/>
            <person name="Banfield J.F."/>
        </authorList>
    </citation>
    <scope>NUCLEOTIDE SEQUENCE [LARGE SCALE GENOMIC DNA]</scope>
</reference>
<dbReference type="STRING" id="1802555.A2755_02605"/>
<name>A0A1F8DTU5_9BACT</name>
<dbReference type="EMBL" id="MGIP01000011">
    <property type="protein sequence ID" value="OGM91265.1"/>
    <property type="molecule type" value="Genomic_DNA"/>
</dbReference>
<dbReference type="Pfam" id="PF14528">
    <property type="entry name" value="LAGLIDADG_3"/>
    <property type="match status" value="1"/>
</dbReference>
<dbReference type="AlphaFoldDB" id="A0A1F8DTU5"/>
<proteinExistence type="predicted"/>
<keyword evidence="1" id="KW-0175">Coiled coil</keyword>
<evidence type="ECO:0000259" key="2">
    <source>
        <dbReference type="Pfam" id="PF14528"/>
    </source>
</evidence>
<evidence type="ECO:0000313" key="4">
    <source>
        <dbReference type="Proteomes" id="UP000177029"/>
    </source>
</evidence>
<feature type="domain" description="Homing endonuclease LAGLIDADG" evidence="2">
    <location>
        <begin position="5"/>
        <end position="76"/>
    </location>
</feature>
<feature type="coiled-coil region" evidence="1">
    <location>
        <begin position="93"/>
        <end position="120"/>
    </location>
</feature>